<keyword evidence="2" id="KW-1185">Reference proteome</keyword>
<reference evidence="1 2" key="1">
    <citation type="submission" date="2021-10" db="EMBL/GenBank/DDBJ databases">
        <title>Streptomyces gossypii sp. nov., isolated from soil collected from cotton field.</title>
        <authorList>
            <person name="Ge X."/>
            <person name="Chen X."/>
            <person name="Liu W."/>
        </authorList>
    </citation>
    <scope>NUCLEOTIDE SEQUENCE [LARGE SCALE GENOMIC DNA]</scope>
    <source>
        <strain evidence="1 2">N2-109</strain>
    </source>
</reference>
<dbReference type="InterPro" id="IPR050490">
    <property type="entry name" value="Bact_solute-bd_prot1"/>
</dbReference>
<evidence type="ECO:0000313" key="1">
    <source>
        <dbReference type="EMBL" id="MCT2591721.1"/>
    </source>
</evidence>
<dbReference type="SUPFAM" id="SSF53850">
    <property type="entry name" value="Periplasmic binding protein-like II"/>
    <property type="match status" value="1"/>
</dbReference>
<organism evidence="1 2">
    <name type="scientific">Streptomyces gossypii</name>
    <dbReference type="NCBI Taxonomy" id="2883101"/>
    <lineage>
        <taxon>Bacteria</taxon>
        <taxon>Bacillati</taxon>
        <taxon>Actinomycetota</taxon>
        <taxon>Actinomycetes</taxon>
        <taxon>Kitasatosporales</taxon>
        <taxon>Streptomycetaceae</taxon>
        <taxon>Streptomyces</taxon>
    </lineage>
</organism>
<dbReference type="InterPro" id="IPR006059">
    <property type="entry name" value="SBP"/>
</dbReference>
<dbReference type="EMBL" id="JAJAGO010000008">
    <property type="protein sequence ID" value="MCT2591721.1"/>
    <property type="molecule type" value="Genomic_DNA"/>
</dbReference>
<dbReference type="PANTHER" id="PTHR43649:SF14">
    <property type="entry name" value="BLR3389 PROTEIN"/>
    <property type="match status" value="1"/>
</dbReference>
<name>A0ABT2JV61_9ACTN</name>
<comment type="caution">
    <text evidence="1">The sequence shown here is derived from an EMBL/GenBank/DDBJ whole genome shotgun (WGS) entry which is preliminary data.</text>
</comment>
<dbReference type="Proteomes" id="UP001156389">
    <property type="component" value="Unassembled WGS sequence"/>
</dbReference>
<evidence type="ECO:0000313" key="2">
    <source>
        <dbReference type="Proteomes" id="UP001156389"/>
    </source>
</evidence>
<gene>
    <name evidence="1" type="ORF">LHJ74_17755</name>
</gene>
<dbReference type="PANTHER" id="PTHR43649">
    <property type="entry name" value="ARABINOSE-BINDING PROTEIN-RELATED"/>
    <property type="match status" value="1"/>
</dbReference>
<dbReference type="PROSITE" id="PS51257">
    <property type="entry name" value="PROKAR_LIPOPROTEIN"/>
    <property type="match status" value="1"/>
</dbReference>
<accession>A0ABT2JV61</accession>
<dbReference type="Gene3D" id="3.40.190.10">
    <property type="entry name" value="Periplasmic binding protein-like II"/>
    <property type="match status" value="2"/>
</dbReference>
<protein>
    <submittedName>
        <fullName evidence="1">Extracellular solute-binding protein</fullName>
    </submittedName>
</protein>
<sequence>MRGRSGMTLAAVMSVAVMTACGGSEPGEGSDAGAASAWALTGGSEDAFRASFDSWNNAHPDQKISSEWFANDAYKEKIRTAVGSGKSPTLIYSWAGGTLADYVRNDSVVDITDGTRDLVDRVLPSVAANGTVDGRTYAVPNTQSQPSVLYYNRKLLDDAGVEPPATWEELMAAVEKLKGDGVTPVALAGQSVWPELMWIQYLTDRIGGPEAFQRVLDGKPGAWSQPAITEAATRIKELVDAGAFGEGFASVNADAGADVALVHTGRAAMLLQGSWVYPTFRSDAPDFVSDGKLGHTAFPTLEGGTGDPSNIVGNPTNFWSVSADAPKKAREAAVGYLNEEVFSEEHIDALLDTGTVPPVEGLEEKISEADDADYLGFVYDMVRDAEHFQLSWDQALPPGQAQELLTNLSKLFLGKSTPKQFTKAMDATL</sequence>
<proteinExistence type="predicted"/>
<dbReference type="Pfam" id="PF01547">
    <property type="entry name" value="SBP_bac_1"/>
    <property type="match status" value="1"/>
</dbReference>
<dbReference type="RefSeq" id="WP_260219058.1">
    <property type="nucleotide sequence ID" value="NZ_JAJAGO010000008.1"/>
</dbReference>